<evidence type="ECO:0000313" key="8">
    <source>
        <dbReference type="Proteomes" id="UP000472265"/>
    </source>
</evidence>
<dbReference type="AlphaFoldDB" id="A0A671TRP5"/>
<feature type="compositionally biased region" description="Low complexity" evidence="5">
    <location>
        <begin position="1"/>
        <end position="20"/>
    </location>
</feature>
<dbReference type="PANTHER" id="PTHR23239">
    <property type="entry name" value="INTERMEDIATE FILAMENT"/>
    <property type="match status" value="1"/>
</dbReference>
<feature type="region of interest" description="Disordered" evidence="5">
    <location>
        <begin position="1"/>
        <end position="33"/>
    </location>
</feature>
<feature type="coiled-coil region" evidence="4">
    <location>
        <begin position="170"/>
        <end position="204"/>
    </location>
</feature>
<dbReference type="GO" id="GO:0005882">
    <property type="term" value="C:intermediate filament"/>
    <property type="evidence" value="ECO:0007669"/>
    <property type="project" value="UniProtKB-KW"/>
</dbReference>
<gene>
    <name evidence="7" type="primary">LOC115578798</name>
</gene>
<dbReference type="RefSeq" id="XP_030267880.1">
    <property type="nucleotide sequence ID" value="XM_030412020.1"/>
</dbReference>
<dbReference type="GeneTree" id="ENSGT00950000182969"/>
<dbReference type="PANTHER" id="PTHR23239:SF180">
    <property type="entry name" value="KERATIN, TYPE I CYTOSKELETAL 17"/>
    <property type="match status" value="1"/>
</dbReference>
<sequence>MYRPTKSSMSVSSVQTVTGSRRGGTSVYGGAGGRNTRVSYASDGLDGMAGSFYGVGGTNNGMSVSGNEKVTMQNLNDRLAAYLDKVRSLEAANAQLERQIREWYDKQTPTARDYSKYLAICEDLRKKISVATQDNARLMLQIDNGRLAAEDFRMKFENELAVRMSVEGDIAGLRRVLDDLTTTRSDLEMQVEGLKEELVYLKKNHAEELAAMRSQVSAGSVNVEVDAKPQDNLSVIMDEIRAQYEGIADKNRRDMEAWYKVKFDDLNKQVATSSETLQTSRSEINELKRTLQALQIELQSQLSLKSALEGQLGETESRYSLQLNQLQAMVNSLENELSQMRADIERQATEYQILLDIKTRLEMEIAEYRRLLDGEDTKRAVVTTIQKTEVVKPKPVVSKRTRVVVEEIVDGKVVSRTEEVDSEIIQGDKK</sequence>
<evidence type="ECO:0000256" key="1">
    <source>
        <dbReference type="ARBA" id="ARBA00022744"/>
    </source>
</evidence>
<organism evidence="7 8">
    <name type="scientific">Sparus aurata</name>
    <name type="common">Gilthead sea bream</name>
    <dbReference type="NCBI Taxonomy" id="8175"/>
    <lineage>
        <taxon>Eukaryota</taxon>
        <taxon>Metazoa</taxon>
        <taxon>Chordata</taxon>
        <taxon>Craniata</taxon>
        <taxon>Vertebrata</taxon>
        <taxon>Euteleostomi</taxon>
        <taxon>Actinopterygii</taxon>
        <taxon>Neopterygii</taxon>
        <taxon>Teleostei</taxon>
        <taxon>Neoteleostei</taxon>
        <taxon>Acanthomorphata</taxon>
        <taxon>Eupercaria</taxon>
        <taxon>Spariformes</taxon>
        <taxon>Sparidae</taxon>
        <taxon>Sparus</taxon>
    </lineage>
</organism>
<keyword evidence="1" id="KW-0416">Keratin</keyword>
<accession>A0A671TRP5</accession>
<dbReference type="OMA" id="EWYDKQT"/>
<dbReference type="GeneID" id="115578798"/>
<dbReference type="Ensembl" id="ENSSAUT00010003661.1">
    <property type="protein sequence ID" value="ENSSAUP00010003377.1"/>
    <property type="gene ID" value="ENSSAUG00010001794.1"/>
</dbReference>
<dbReference type="FunFam" id="1.20.5.500:FF:000001">
    <property type="entry name" value="Type II keratin 23"/>
    <property type="match status" value="1"/>
</dbReference>
<dbReference type="FunFam" id="1.20.5.1160:FF:000002">
    <property type="entry name" value="Type I keratin 10"/>
    <property type="match status" value="1"/>
</dbReference>
<dbReference type="FunCoup" id="A0A671TRP5">
    <property type="interactions" value="286"/>
</dbReference>
<dbReference type="OrthoDB" id="2441647at2759"/>
<dbReference type="InterPro" id="IPR002957">
    <property type="entry name" value="Keratin_I"/>
</dbReference>
<dbReference type="Pfam" id="PF00038">
    <property type="entry name" value="Filament"/>
    <property type="match status" value="1"/>
</dbReference>
<keyword evidence="2" id="KW-0403">Intermediate filament</keyword>
<feature type="coiled-coil region" evidence="4">
    <location>
        <begin position="277"/>
        <end position="350"/>
    </location>
</feature>
<reference evidence="7" key="3">
    <citation type="submission" date="2025-09" db="UniProtKB">
        <authorList>
            <consortium name="Ensembl"/>
        </authorList>
    </citation>
    <scope>IDENTIFICATION</scope>
</reference>
<dbReference type="PRINTS" id="PR01248">
    <property type="entry name" value="TYPE1KERATIN"/>
</dbReference>
<dbReference type="Gene3D" id="1.20.5.1160">
    <property type="entry name" value="Vasodilator-stimulated phosphoprotein"/>
    <property type="match status" value="1"/>
</dbReference>
<dbReference type="InParanoid" id="A0A671TRP5"/>
<dbReference type="GO" id="GO:0005198">
    <property type="term" value="F:structural molecule activity"/>
    <property type="evidence" value="ECO:0007669"/>
    <property type="project" value="InterPro"/>
</dbReference>
<evidence type="ECO:0000256" key="2">
    <source>
        <dbReference type="ARBA" id="ARBA00022754"/>
    </source>
</evidence>
<reference evidence="7" key="1">
    <citation type="submission" date="2021-04" db="EMBL/GenBank/DDBJ databases">
        <authorList>
            <consortium name="Wellcome Sanger Institute Data Sharing"/>
        </authorList>
    </citation>
    <scope>NUCLEOTIDE SEQUENCE [LARGE SCALE GENOMIC DNA]</scope>
</reference>
<dbReference type="Gene3D" id="1.20.5.170">
    <property type="match status" value="1"/>
</dbReference>
<dbReference type="PROSITE" id="PS51842">
    <property type="entry name" value="IF_ROD_2"/>
    <property type="match status" value="1"/>
</dbReference>
<dbReference type="InterPro" id="IPR039008">
    <property type="entry name" value="IF_rod_dom"/>
</dbReference>
<reference evidence="7" key="2">
    <citation type="submission" date="2025-08" db="UniProtKB">
        <authorList>
            <consortium name="Ensembl"/>
        </authorList>
    </citation>
    <scope>IDENTIFICATION</scope>
</reference>
<feature type="domain" description="IF rod" evidence="6">
    <location>
        <begin position="68"/>
        <end position="379"/>
    </location>
</feature>
<evidence type="ECO:0000256" key="3">
    <source>
        <dbReference type="ARBA" id="ARBA00023054"/>
    </source>
</evidence>
<evidence type="ECO:0000259" key="6">
    <source>
        <dbReference type="PROSITE" id="PS51842"/>
    </source>
</evidence>
<evidence type="ECO:0000313" key="7">
    <source>
        <dbReference type="Ensembl" id="ENSSAUP00010003377.1"/>
    </source>
</evidence>
<keyword evidence="8" id="KW-1185">Reference proteome</keyword>
<protein>
    <submittedName>
        <fullName evidence="7">Keratin 97</fullName>
    </submittedName>
</protein>
<feature type="coiled-coil region" evidence="4">
    <location>
        <begin position="72"/>
        <end position="141"/>
    </location>
</feature>
<dbReference type="Gene3D" id="1.20.5.500">
    <property type="entry name" value="Single helix bin"/>
    <property type="match status" value="1"/>
</dbReference>
<evidence type="ECO:0000256" key="4">
    <source>
        <dbReference type="SAM" id="Coils"/>
    </source>
</evidence>
<keyword evidence="3 4" id="KW-0175">Coiled coil</keyword>
<dbReference type="SMART" id="SM01391">
    <property type="entry name" value="Filament"/>
    <property type="match status" value="1"/>
</dbReference>
<name>A0A671TRP5_SPAAU</name>
<dbReference type="SUPFAM" id="SSF64593">
    <property type="entry name" value="Intermediate filament protein, coiled coil region"/>
    <property type="match status" value="2"/>
</dbReference>
<dbReference type="FunFam" id="1.20.5.170:FF:000002">
    <property type="entry name" value="Type I keratin KA11"/>
    <property type="match status" value="1"/>
</dbReference>
<evidence type="ECO:0000256" key="5">
    <source>
        <dbReference type="SAM" id="MobiDB-lite"/>
    </source>
</evidence>
<dbReference type="Proteomes" id="UP000472265">
    <property type="component" value="Chromosome 1"/>
</dbReference>
<proteinExistence type="predicted"/>